<protein>
    <submittedName>
        <fullName evidence="2">Uncharacterized protein</fullName>
    </submittedName>
</protein>
<name>A0A7S1BME8_9STRA</name>
<dbReference type="AlphaFoldDB" id="A0A7S1BME8"/>
<sequence length="113" mass="12446">MEEDVVVDVGEIVIDKIITLIINNWVTNNNNLTTTLFPNNPINNSTQTISPMGKMHHPTLTQEDFSIIFNSIAKHMVHAITAGSTTKNQDSSINHQTPSSTGWAVQPKTFTSV</sequence>
<proteinExistence type="predicted"/>
<reference evidence="2" key="1">
    <citation type="submission" date="2021-01" db="EMBL/GenBank/DDBJ databases">
        <authorList>
            <person name="Corre E."/>
            <person name="Pelletier E."/>
            <person name="Niang G."/>
            <person name="Scheremetjew M."/>
            <person name="Finn R."/>
            <person name="Kale V."/>
            <person name="Holt S."/>
            <person name="Cochrane G."/>
            <person name="Meng A."/>
            <person name="Brown T."/>
            <person name="Cohen L."/>
        </authorList>
    </citation>
    <scope>NUCLEOTIDE SEQUENCE</scope>
    <source>
        <strain evidence="2">308</strain>
    </source>
</reference>
<dbReference type="EMBL" id="HBFR01026496">
    <property type="protein sequence ID" value="CAD8891887.1"/>
    <property type="molecule type" value="Transcribed_RNA"/>
</dbReference>
<feature type="region of interest" description="Disordered" evidence="1">
    <location>
        <begin position="84"/>
        <end position="113"/>
    </location>
</feature>
<evidence type="ECO:0000313" key="2">
    <source>
        <dbReference type="EMBL" id="CAD8891887.1"/>
    </source>
</evidence>
<gene>
    <name evidence="2" type="ORF">CHYS00102_LOCUS19093</name>
</gene>
<accession>A0A7S1BME8</accession>
<evidence type="ECO:0000256" key="1">
    <source>
        <dbReference type="SAM" id="MobiDB-lite"/>
    </source>
</evidence>
<organism evidence="2">
    <name type="scientific">Corethron hystrix</name>
    <dbReference type="NCBI Taxonomy" id="216773"/>
    <lineage>
        <taxon>Eukaryota</taxon>
        <taxon>Sar</taxon>
        <taxon>Stramenopiles</taxon>
        <taxon>Ochrophyta</taxon>
        <taxon>Bacillariophyta</taxon>
        <taxon>Coscinodiscophyceae</taxon>
        <taxon>Corethrophycidae</taxon>
        <taxon>Corethrales</taxon>
        <taxon>Corethraceae</taxon>
        <taxon>Corethron</taxon>
    </lineage>
</organism>